<dbReference type="GO" id="GO:0009252">
    <property type="term" value="P:peptidoglycan biosynthetic process"/>
    <property type="evidence" value="ECO:0007669"/>
    <property type="project" value="UniProtKB-UniPathway"/>
</dbReference>
<evidence type="ECO:0000259" key="7">
    <source>
        <dbReference type="Pfam" id="PF08245"/>
    </source>
</evidence>
<dbReference type="SUPFAM" id="SSF53623">
    <property type="entry name" value="MurD-like peptide ligases, catalytic domain"/>
    <property type="match status" value="1"/>
</dbReference>
<evidence type="ECO:0000256" key="2">
    <source>
        <dbReference type="ARBA" id="ARBA00004752"/>
    </source>
</evidence>
<dbReference type="GO" id="GO:0008360">
    <property type="term" value="P:regulation of cell shape"/>
    <property type="evidence" value="ECO:0007669"/>
    <property type="project" value="InterPro"/>
</dbReference>
<proteinExistence type="predicted"/>
<dbReference type="Gene3D" id="3.90.190.20">
    <property type="entry name" value="Mur ligase, C-terminal domain"/>
    <property type="match status" value="1"/>
</dbReference>
<dbReference type="SUPFAM" id="SSF53244">
    <property type="entry name" value="MurD-like peptide ligases, peptide-binding domain"/>
    <property type="match status" value="1"/>
</dbReference>
<dbReference type="PANTHER" id="PTHR43692:SF1">
    <property type="entry name" value="UDP-N-ACETYLMURAMOYLALANINE--D-GLUTAMATE LIGASE"/>
    <property type="match status" value="1"/>
</dbReference>
<dbReference type="PANTHER" id="PTHR43692">
    <property type="entry name" value="UDP-N-ACETYLMURAMOYLALANINE--D-GLUTAMATE LIGASE"/>
    <property type="match status" value="1"/>
</dbReference>
<evidence type="ECO:0000256" key="3">
    <source>
        <dbReference type="ARBA" id="ARBA00022490"/>
    </source>
</evidence>
<dbReference type="GO" id="GO:0051301">
    <property type="term" value="P:cell division"/>
    <property type="evidence" value="ECO:0007669"/>
    <property type="project" value="InterPro"/>
</dbReference>
<dbReference type="GO" id="GO:0005737">
    <property type="term" value="C:cytoplasm"/>
    <property type="evidence" value="ECO:0007669"/>
    <property type="project" value="UniProtKB-SubCell"/>
</dbReference>
<dbReference type="InterPro" id="IPR013221">
    <property type="entry name" value="Mur_ligase_cen"/>
</dbReference>
<feature type="non-terminal residue" evidence="8">
    <location>
        <position position="1"/>
    </location>
</feature>
<evidence type="ECO:0000313" key="8">
    <source>
        <dbReference type="EMBL" id="HDI82896.1"/>
    </source>
</evidence>
<evidence type="ECO:0000256" key="5">
    <source>
        <dbReference type="ARBA" id="ARBA00022741"/>
    </source>
</evidence>
<dbReference type="Gene3D" id="3.40.1190.10">
    <property type="entry name" value="Mur-like, catalytic domain"/>
    <property type="match status" value="1"/>
</dbReference>
<sequence>LKVAGTRCFLAGNIYPGVPLSEVALKTDTRTITVVEVSSFQLERISMFRPDVGIVMNISPDHMDRYNNFQEYAEAKKRLFMNHTGEDIAILNLDDPVLSSWDIPSQRLFFSRSKDADIYMNGDCARLKSGECVFKKDDIKLIGDFFVEDGMAAALGTISLGLNPEFVKKGLSRFKGIPHRMEIVKTNPLIVNNSMCTNPVAFRSSISSMKGALVFMGGRLKNLDPEELAKAAMENAGFVILFGESRNRLAEILEKHGYDKFYVAETLEDGVKKAKELGAESILFSPGGSSHDMFKNFAERGEAFKRLVKEYFNG</sequence>
<dbReference type="AlphaFoldDB" id="A0A7C0VAC6"/>
<protein>
    <submittedName>
        <fullName evidence="8">UDP-N-acetylmuramoyl-L-alanine--D-glutamate ligase</fullName>
        <ecNumber evidence="8">6.3.2.9</ecNumber>
    </submittedName>
</protein>
<dbReference type="EMBL" id="DQWE01000177">
    <property type="protein sequence ID" value="HDI82896.1"/>
    <property type="molecule type" value="Genomic_DNA"/>
</dbReference>
<keyword evidence="6" id="KW-0067">ATP-binding</keyword>
<organism evidence="8">
    <name type="scientific">candidate division WOR-3 bacterium</name>
    <dbReference type="NCBI Taxonomy" id="2052148"/>
    <lineage>
        <taxon>Bacteria</taxon>
        <taxon>Bacteria division WOR-3</taxon>
    </lineage>
</organism>
<dbReference type="Pfam" id="PF08245">
    <property type="entry name" value="Mur_ligase_M"/>
    <property type="match status" value="1"/>
</dbReference>
<keyword evidence="5" id="KW-0547">Nucleotide-binding</keyword>
<comment type="caution">
    <text evidence="8">The sequence shown here is derived from an EMBL/GenBank/DDBJ whole genome shotgun (WGS) entry which is preliminary data.</text>
</comment>
<dbReference type="NCBIfam" id="TIGR01087">
    <property type="entry name" value="murD"/>
    <property type="match status" value="1"/>
</dbReference>
<evidence type="ECO:0000256" key="1">
    <source>
        <dbReference type="ARBA" id="ARBA00004496"/>
    </source>
</evidence>
<dbReference type="InterPro" id="IPR036565">
    <property type="entry name" value="Mur-like_cat_sf"/>
</dbReference>
<dbReference type="InterPro" id="IPR005762">
    <property type="entry name" value="MurD"/>
</dbReference>
<dbReference type="GO" id="GO:0008764">
    <property type="term" value="F:UDP-N-acetylmuramoylalanine-D-glutamate ligase activity"/>
    <property type="evidence" value="ECO:0007669"/>
    <property type="project" value="UniProtKB-EC"/>
</dbReference>
<keyword evidence="3" id="KW-0963">Cytoplasm</keyword>
<comment type="pathway">
    <text evidence="2">Cell wall biogenesis; peptidoglycan biosynthesis.</text>
</comment>
<dbReference type="InterPro" id="IPR036615">
    <property type="entry name" value="Mur_ligase_C_dom_sf"/>
</dbReference>
<dbReference type="EC" id="6.3.2.9" evidence="8"/>
<dbReference type="Proteomes" id="UP000885847">
    <property type="component" value="Unassembled WGS sequence"/>
</dbReference>
<gene>
    <name evidence="8" type="primary">murD</name>
    <name evidence="8" type="ORF">ENF18_03780</name>
</gene>
<feature type="domain" description="Mur ligase central" evidence="7">
    <location>
        <begin position="25"/>
        <end position="154"/>
    </location>
</feature>
<keyword evidence="4 8" id="KW-0436">Ligase</keyword>
<accession>A0A7C0VAC6</accession>
<name>A0A7C0VAC6_UNCW3</name>
<dbReference type="UniPathway" id="UPA00219"/>
<evidence type="ECO:0000256" key="6">
    <source>
        <dbReference type="ARBA" id="ARBA00022840"/>
    </source>
</evidence>
<evidence type="ECO:0000256" key="4">
    <source>
        <dbReference type="ARBA" id="ARBA00022598"/>
    </source>
</evidence>
<dbReference type="GO" id="GO:0005524">
    <property type="term" value="F:ATP binding"/>
    <property type="evidence" value="ECO:0007669"/>
    <property type="project" value="UniProtKB-KW"/>
</dbReference>
<comment type="subcellular location">
    <subcellularLocation>
        <location evidence="1">Cytoplasm</location>
    </subcellularLocation>
</comment>
<reference evidence="8" key="1">
    <citation type="journal article" date="2020" name="mSystems">
        <title>Genome- and Community-Level Interaction Insights into Carbon Utilization and Element Cycling Functions of Hydrothermarchaeota in Hydrothermal Sediment.</title>
        <authorList>
            <person name="Zhou Z."/>
            <person name="Liu Y."/>
            <person name="Xu W."/>
            <person name="Pan J."/>
            <person name="Luo Z.H."/>
            <person name="Li M."/>
        </authorList>
    </citation>
    <scope>NUCLEOTIDE SEQUENCE [LARGE SCALE GENOMIC DNA]</scope>
    <source>
        <strain evidence="8">HyVt-102</strain>
    </source>
</reference>